<name>A0A376BL40_9NEIS</name>
<gene>
    <name evidence="4 7" type="primary">lptD</name>
    <name evidence="7" type="ORF">NCTC10283_00432</name>
</gene>
<evidence type="ECO:0000256" key="2">
    <source>
        <dbReference type="ARBA" id="ARBA00023136"/>
    </source>
</evidence>
<evidence type="ECO:0000313" key="8">
    <source>
        <dbReference type="Proteomes" id="UP000254209"/>
    </source>
</evidence>
<dbReference type="STRING" id="1120980.GCA_000745955_02042"/>
<organism evidence="7 8">
    <name type="scientific">Alysiella crassa</name>
    <dbReference type="NCBI Taxonomy" id="153491"/>
    <lineage>
        <taxon>Bacteria</taxon>
        <taxon>Pseudomonadati</taxon>
        <taxon>Pseudomonadota</taxon>
        <taxon>Betaproteobacteria</taxon>
        <taxon>Neisseriales</taxon>
        <taxon>Neisseriaceae</taxon>
        <taxon>Alysiella</taxon>
    </lineage>
</organism>
<dbReference type="InterPro" id="IPR005653">
    <property type="entry name" value="OstA-like_N"/>
</dbReference>
<proteinExistence type="inferred from homology"/>
<comment type="caution">
    <text evidence="4">Lacks conserved residue(s) required for the propagation of feature annotation.</text>
</comment>
<dbReference type="PANTHER" id="PTHR30189">
    <property type="entry name" value="LPS-ASSEMBLY PROTEIN"/>
    <property type="match status" value="1"/>
</dbReference>
<sequence>MRQPENSFVHVVFRVLTQNSVKIFAILTVNAFQGVILSRPFLIKPLIIALGLVFSGNIWAQSVSKSSWQHSRLQHCAAPNTGAARYATTPAHGSGEPKLPADVTRITADKLAGKSQTHAVASGDVIVERNDETLNAHWIEYDQIAETIKAGDEFALTRGNGQTIRGDTLVYDLKNQQGSAKNTEFEAEHEGRRLQGTAGSLNMHDKTHSSMHDVKFNTCHAGDHSWYIQASELTANRDTNIGMAKNARLVFGGVPILYTPWADFPLSGNRKSGLLVPTVKVGSDGTELELPYYFNLAANRDTTLAPGVITARGATVRGEFRYLEPNYSGSLNAKFMPHDARSRHNNRYEARWSHNHQFNSQLTGGASLHRMSDDDYQRDFYDTTESVNLENKAWLDYTMPLLGSNLHTNLTVLDYQTLPDSSGNKDEPYALLPRLSASWQKQIGRANVNVLGQLTRFDHNSKQNGTRAVIYPSVQWDFGNTWGYVRPRLGVHATQYWLDTFGTAPSRSVERVLPMASVDSGVTFERNANLFGNEYVQTFEPRLFYNYVGSRAQNDLPNFDTSLNTFSYDQLFRDNIYSGHDRINNSNSITIGLQTRFLDKFTGMERLRAAIGQKIYFNTDNVLLDGSIGSSPRNRSDIIAYLGGQVHRNWFADMNWHYNESDKRTQRFDIGARYNPQVGKVIAARFKYGRNEEIYAGHWDKLKHLDLAAQYPLSPNLYAVGRLNYSISPWAALEQIVGLEYRNPCGCWSVSLIGQRRVTGLNEYKNGFFLTLQLKDLASLGSNPYETLRLGVPGYHKTNEVIKK</sequence>
<dbReference type="Pfam" id="PF04453">
    <property type="entry name" value="LptD"/>
    <property type="match status" value="1"/>
</dbReference>
<dbReference type="EMBL" id="UFSO01000002">
    <property type="protein sequence ID" value="SSY70345.1"/>
    <property type="molecule type" value="Genomic_DNA"/>
</dbReference>
<dbReference type="GO" id="GO:0043165">
    <property type="term" value="P:Gram-negative-bacterium-type cell outer membrane assembly"/>
    <property type="evidence" value="ECO:0007669"/>
    <property type="project" value="UniProtKB-UniRule"/>
</dbReference>
<comment type="subunit">
    <text evidence="4">Component of the lipopolysaccharide transport and assembly complex. Interacts with LptE and LptA.</text>
</comment>
<dbReference type="InterPro" id="IPR020889">
    <property type="entry name" value="LipoPS_assembly_LptD"/>
</dbReference>
<comment type="subcellular location">
    <subcellularLocation>
        <location evidence="4">Cell outer membrane</location>
    </subcellularLocation>
</comment>
<reference evidence="7 8" key="1">
    <citation type="submission" date="2018-06" db="EMBL/GenBank/DDBJ databases">
        <authorList>
            <consortium name="Pathogen Informatics"/>
            <person name="Doyle S."/>
        </authorList>
    </citation>
    <scope>NUCLEOTIDE SEQUENCE [LARGE SCALE GENOMIC DNA]</scope>
    <source>
        <strain evidence="7 8">NCTC10283</strain>
    </source>
</reference>
<dbReference type="Pfam" id="PF03968">
    <property type="entry name" value="LptD_N"/>
    <property type="match status" value="1"/>
</dbReference>
<accession>A0A376BL40</accession>
<feature type="domain" description="Organic solvent tolerance-like N-terminal" evidence="5">
    <location>
        <begin position="106"/>
        <end position="240"/>
    </location>
</feature>
<evidence type="ECO:0000259" key="5">
    <source>
        <dbReference type="Pfam" id="PF03968"/>
    </source>
</evidence>
<dbReference type="InterPro" id="IPR050218">
    <property type="entry name" value="LptD"/>
</dbReference>
<dbReference type="GO" id="GO:1990351">
    <property type="term" value="C:transporter complex"/>
    <property type="evidence" value="ECO:0007669"/>
    <property type="project" value="TreeGrafter"/>
</dbReference>
<dbReference type="GO" id="GO:0009279">
    <property type="term" value="C:cell outer membrane"/>
    <property type="evidence" value="ECO:0007669"/>
    <property type="project" value="UniProtKB-SubCell"/>
</dbReference>
<comment type="similarity">
    <text evidence="4">Belongs to the LptD family.</text>
</comment>
<dbReference type="Proteomes" id="UP000254209">
    <property type="component" value="Unassembled WGS sequence"/>
</dbReference>
<dbReference type="Gene3D" id="2.60.450.10">
    <property type="entry name" value="Lipopolysaccharide (LPS) transport protein A like domain"/>
    <property type="match status" value="1"/>
</dbReference>
<keyword evidence="2 4" id="KW-0472">Membrane</keyword>
<keyword evidence="8" id="KW-1185">Reference proteome</keyword>
<dbReference type="PANTHER" id="PTHR30189:SF1">
    <property type="entry name" value="LPS-ASSEMBLY PROTEIN LPTD"/>
    <property type="match status" value="1"/>
</dbReference>
<keyword evidence="1 4" id="KW-0732">Signal</keyword>
<dbReference type="HAMAP" id="MF_01411">
    <property type="entry name" value="LPS_assembly_LptD"/>
    <property type="match status" value="1"/>
</dbReference>
<keyword evidence="3 4" id="KW-0998">Cell outer membrane</keyword>
<dbReference type="InterPro" id="IPR007543">
    <property type="entry name" value="LptD_C"/>
</dbReference>
<evidence type="ECO:0000256" key="4">
    <source>
        <dbReference type="HAMAP-Rule" id="MF_01411"/>
    </source>
</evidence>
<dbReference type="AlphaFoldDB" id="A0A376BL40"/>
<evidence type="ECO:0000259" key="6">
    <source>
        <dbReference type="Pfam" id="PF04453"/>
    </source>
</evidence>
<comment type="function">
    <text evidence="4">Together with LptE, is involved in the assembly of lipopolysaccharide (LPS) at the surface of the outer membrane.</text>
</comment>
<feature type="domain" description="LptD C-terminal" evidence="6">
    <location>
        <begin position="345"/>
        <end position="716"/>
    </location>
</feature>
<evidence type="ECO:0000313" key="7">
    <source>
        <dbReference type="EMBL" id="SSY70345.1"/>
    </source>
</evidence>
<evidence type="ECO:0000256" key="1">
    <source>
        <dbReference type="ARBA" id="ARBA00022729"/>
    </source>
</evidence>
<protein>
    <recommendedName>
        <fullName evidence="4">LPS-assembly protein LptD</fullName>
    </recommendedName>
</protein>
<dbReference type="GO" id="GO:0015920">
    <property type="term" value="P:lipopolysaccharide transport"/>
    <property type="evidence" value="ECO:0007669"/>
    <property type="project" value="InterPro"/>
</dbReference>
<evidence type="ECO:0000256" key="3">
    <source>
        <dbReference type="ARBA" id="ARBA00023237"/>
    </source>
</evidence>